<feature type="compositionally biased region" description="Polar residues" evidence="2">
    <location>
        <begin position="21"/>
        <end position="31"/>
    </location>
</feature>
<feature type="coiled-coil region" evidence="1">
    <location>
        <begin position="437"/>
        <end position="471"/>
    </location>
</feature>
<feature type="region of interest" description="Disordered" evidence="2">
    <location>
        <begin position="1"/>
        <end position="31"/>
    </location>
</feature>
<accession>A0ABN7ATA4</accession>
<evidence type="ECO:0000256" key="1">
    <source>
        <dbReference type="SAM" id="Coils"/>
    </source>
</evidence>
<protein>
    <submittedName>
        <fullName evidence="3">Uncharacterized protein</fullName>
    </submittedName>
</protein>
<keyword evidence="1" id="KW-0175">Coiled coil</keyword>
<feature type="region of interest" description="Disordered" evidence="2">
    <location>
        <begin position="177"/>
        <end position="225"/>
    </location>
</feature>
<dbReference type="Proteomes" id="UP001307889">
    <property type="component" value="Chromosome 6"/>
</dbReference>
<feature type="coiled-coil region" evidence="1">
    <location>
        <begin position="363"/>
        <end position="404"/>
    </location>
</feature>
<name>A0ABN7ATA4_9HEMI</name>
<feature type="compositionally biased region" description="Polar residues" evidence="2">
    <location>
        <begin position="178"/>
        <end position="188"/>
    </location>
</feature>
<feature type="compositionally biased region" description="Basic and acidic residues" evidence="2">
    <location>
        <begin position="213"/>
        <end position="225"/>
    </location>
</feature>
<evidence type="ECO:0000256" key="2">
    <source>
        <dbReference type="SAM" id="MobiDB-lite"/>
    </source>
</evidence>
<organism evidence="3 4">
    <name type="scientific">Nesidiocoris tenuis</name>
    <dbReference type="NCBI Taxonomy" id="355587"/>
    <lineage>
        <taxon>Eukaryota</taxon>
        <taxon>Metazoa</taxon>
        <taxon>Ecdysozoa</taxon>
        <taxon>Arthropoda</taxon>
        <taxon>Hexapoda</taxon>
        <taxon>Insecta</taxon>
        <taxon>Pterygota</taxon>
        <taxon>Neoptera</taxon>
        <taxon>Paraneoptera</taxon>
        <taxon>Hemiptera</taxon>
        <taxon>Heteroptera</taxon>
        <taxon>Panheteroptera</taxon>
        <taxon>Cimicomorpha</taxon>
        <taxon>Miridae</taxon>
        <taxon>Dicyphina</taxon>
        <taxon>Nesidiocoris</taxon>
    </lineage>
</organism>
<evidence type="ECO:0000313" key="3">
    <source>
        <dbReference type="EMBL" id="BES95442.1"/>
    </source>
</evidence>
<reference evidence="3 4" key="1">
    <citation type="submission" date="2023-09" db="EMBL/GenBank/DDBJ databases">
        <title>Nesidiocoris tenuis whole genome shotgun sequence.</title>
        <authorList>
            <person name="Shibata T."/>
            <person name="Shimoda M."/>
            <person name="Kobayashi T."/>
            <person name="Uehara T."/>
        </authorList>
    </citation>
    <scope>NUCLEOTIDE SEQUENCE [LARGE SCALE GENOMIC DNA]</scope>
    <source>
        <strain evidence="3 4">Japan</strain>
    </source>
</reference>
<dbReference type="EMBL" id="AP028914">
    <property type="protein sequence ID" value="BES95442.1"/>
    <property type="molecule type" value="Genomic_DNA"/>
</dbReference>
<evidence type="ECO:0000313" key="4">
    <source>
        <dbReference type="Proteomes" id="UP001307889"/>
    </source>
</evidence>
<feature type="coiled-coil region" evidence="1">
    <location>
        <begin position="528"/>
        <end position="615"/>
    </location>
</feature>
<gene>
    <name evidence="3" type="ORF">NTJ_08251</name>
</gene>
<sequence length="770" mass="86937">MDVVSPEPENLADLNRVGPVQKSTSLQEFHSRNSLSGISESMASPDNFNSSGVYSGSIDISDVCMADLTKLSESTICSPTGSQGDQALAVSTPSYPMMSLRSAQIAADCTPIRNVVELLSPQFGANDEYIHRNIIFIHKQLKSLMLQLATDDKYFQTTVEKYEDIISGLNDEIRNLKNAGSGNCQSRGTSEEKDPSQPRSGHKTSDITLDAPRSVESEKNSKERGDELNVLMTKLRSDILASFRDTLRTASSSFSDLQEDFTQIDVDSVTPEDIVDSFQKLVTFSREITSKYVEANSILSEKLSDSGCVVDRLKSDCETSRSEEFQRSVDLKAKLRILLDENSSLRSALNEKNESERLKELELSRALNEISELKTNLRSKDSERERLAHALKELEHEHKKLIEEHRIKGSSLILENSKLKQELEESHTALTGARLSAEKNTEKFDELQKLYAALNEQMSSREAALGEIERQRNNLEIALKGKDSVLERLCSNFNELLAIFRECQNLGLDQDSSATDIDDGFVRLKRRLLDLSQDYITLNNRNKVLEKELVLASSKLKGKEEETLQTRKKMERKSESLQKTLEKLESENRELVTQKIEREDSIKQLNEKIQRLETRGRGCQDCSMLQQQVQQLKIDSVDKDSAISTLELHIQSCCEHNRKKAQQYKHELHALKRLQSSETPYASEFGLSPKKSKSGFSLKTDVGLQVGESITHSLTGGFVERFKVRELEEAVVRLEKEKIVLKRLCKMRSDRIHELELSNSNSSVSSHTSK</sequence>
<keyword evidence="4" id="KW-1185">Reference proteome</keyword>
<proteinExistence type="predicted"/>